<dbReference type="Proteomes" id="UP001597344">
    <property type="component" value="Unassembled WGS sequence"/>
</dbReference>
<name>A0ABW5B1J3_9FLAO</name>
<protein>
    <submittedName>
        <fullName evidence="2">Aldo/keto reductase</fullName>
    </submittedName>
</protein>
<dbReference type="Pfam" id="PF00248">
    <property type="entry name" value="Aldo_ket_red"/>
    <property type="match status" value="1"/>
</dbReference>
<dbReference type="RefSeq" id="WP_378321215.1">
    <property type="nucleotide sequence ID" value="NZ_JBHUHY010000016.1"/>
</dbReference>
<dbReference type="InterPro" id="IPR036812">
    <property type="entry name" value="NAD(P)_OxRdtase_dom_sf"/>
</dbReference>
<evidence type="ECO:0000313" key="2">
    <source>
        <dbReference type="EMBL" id="MFD2188197.1"/>
    </source>
</evidence>
<reference evidence="3" key="1">
    <citation type="journal article" date="2019" name="Int. J. Syst. Evol. Microbiol.">
        <title>The Global Catalogue of Microorganisms (GCM) 10K type strain sequencing project: providing services to taxonomists for standard genome sequencing and annotation.</title>
        <authorList>
            <consortium name="The Broad Institute Genomics Platform"/>
            <consortium name="The Broad Institute Genome Sequencing Center for Infectious Disease"/>
            <person name="Wu L."/>
            <person name="Ma J."/>
        </authorList>
    </citation>
    <scope>NUCLEOTIDE SEQUENCE [LARGE SCALE GENOMIC DNA]</scope>
    <source>
        <strain evidence="3">DT92</strain>
    </source>
</reference>
<dbReference type="SUPFAM" id="SSF51430">
    <property type="entry name" value="NAD(P)-linked oxidoreductase"/>
    <property type="match status" value="1"/>
</dbReference>
<comment type="caution">
    <text evidence="2">The sequence shown here is derived from an EMBL/GenBank/DDBJ whole genome shotgun (WGS) entry which is preliminary data.</text>
</comment>
<feature type="domain" description="NADP-dependent oxidoreductase" evidence="1">
    <location>
        <begin position="8"/>
        <end position="302"/>
    </location>
</feature>
<gene>
    <name evidence="2" type="ORF">ACFSJT_15445</name>
</gene>
<dbReference type="Gene3D" id="3.20.20.100">
    <property type="entry name" value="NADP-dependent oxidoreductase domain"/>
    <property type="match status" value="1"/>
</dbReference>
<dbReference type="PANTHER" id="PTHR43312">
    <property type="entry name" value="D-THREO-ALDOSE 1-DEHYDROGENASE"/>
    <property type="match status" value="1"/>
</dbReference>
<evidence type="ECO:0000313" key="3">
    <source>
        <dbReference type="Proteomes" id="UP001597344"/>
    </source>
</evidence>
<dbReference type="InterPro" id="IPR023210">
    <property type="entry name" value="NADP_OxRdtase_dom"/>
</dbReference>
<accession>A0ABW5B1J3</accession>
<dbReference type="PANTHER" id="PTHR43312:SF1">
    <property type="entry name" value="NADP-DEPENDENT OXIDOREDUCTASE DOMAIN-CONTAINING PROTEIN"/>
    <property type="match status" value="1"/>
</dbReference>
<sequence>MSKNDSIIGLGTAAIGRPQYINIRQEASDQISLEDFRQLGRSTLEYAYQQGIRYFDTAPGYGLAEELLIDWVKTKNDPTIQIATKWGYTYTANFDLEAKQHEVKEHSLSKLNEQWQKSKELLSNLTIYQIHSATFESGVLENEAVLQKLLELRKEYNIDIGITTTGSNQVEVLKKALDIEVESHSLFEAFQVTYNVKDQNTFEMIKTLKNQAKKVIIKEALANGRLFPNKKYRHYQKLYSFMGQLANKYNVGIDAIALRFCIDTVEPFKILSGASDKIQIIDNLKTLTFQLEDEEIELLKSFRINPENYWSERKRLPWN</sequence>
<evidence type="ECO:0000259" key="1">
    <source>
        <dbReference type="Pfam" id="PF00248"/>
    </source>
</evidence>
<proteinExistence type="predicted"/>
<organism evidence="2 3">
    <name type="scientific">Aquimarina celericrescens</name>
    <dbReference type="NCBI Taxonomy" id="1964542"/>
    <lineage>
        <taxon>Bacteria</taxon>
        <taxon>Pseudomonadati</taxon>
        <taxon>Bacteroidota</taxon>
        <taxon>Flavobacteriia</taxon>
        <taxon>Flavobacteriales</taxon>
        <taxon>Flavobacteriaceae</taxon>
        <taxon>Aquimarina</taxon>
    </lineage>
</organism>
<dbReference type="EMBL" id="JBHUHY010000016">
    <property type="protein sequence ID" value="MFD2188197.1"/>
    <property type="molecule type" value="Genomic_DNA"/>
</dbReference>
<dbReference type="InterPro" id="IPR053135">
    <property type="entry name" value="AKR2_Oxidoreductase"/>
</dbReference>
<keyword evidence="3" id="KW-1185">Reference proteome</keyword>